<reference evidence="1" key="2">
    <citation type="journal article" date="2015" name="Data Brief">
        <title>Shoot transcriptome of the giant reed, Arundo donax.</title>
        <authorList>
            <person name="Barrero R.A."/>
            <person name="Guerrero F.D."/>
            <person name="Moolhuijzen P."/>
            <person name="Goolsby J.A."/>
            <person name="Tidwell J."/>
            <person name="Bellgard S.E."/>
            <person name="Bellgard M.I."/>
        </authorList>
    </citation>
    <scope>NUCLEOTIDE SEQUENCE</scope>
    <source>
        <tissue evidence="1">Shoot tissue taken approximately 20 cm above the soil surface</tissue>
    </source>
</reference>
<accession>A0A0A8YU80</accession>
<name>A0A0A8YU80_ARUDO</name>
<proteinExistence type="predicted"/>
<sequence>MFAYNFEPIWIKEWAFPCEFL</sequence>
<reference evidence="1" key="1">
    <citation type="submission" date="2014-09" db="EMBL/GenBank/DDBJ databases">
        <authorList>
            <person name="Magalhaes I.L.F."/>
            <person name="Oliveira U."/>
            <person name="Santos F.R."/>
            <person name="Vidigal T.H.D.A."/>
            <person name="Brescovit A.D."/>
            <person name="Santos A.J."/>
        </authorList>
    </citation>
    <scope>NUCLEOTIDE SEQUENCE</scope>
    <source>
        <tissue evidence="1">Shoot tissue taken approximately 20 cm above the soil surface</tissue>
    </source>
</reference>
<organism evidence="1">
    <name type="scientific">Arundo donax</name>
    <name type="common">Giant reed</name>
    <name type="synonym">Donax arundinaceus</name>
    <dbReference type="NCBI Taxonomy" id="35708"/>
    <lineage>
        <taxon>Eukaryota</taxon>
        <taxon>Viridiplantae</taxon>
        <taxon>Streptophyta</taxon>
        <taxon>Embryophyta</taxon>
        <taxon>Tracheophyta</taxon>
        <taxon>Spermatophyta</taxon>
        <taxon>Magnoliopsida</taxon>
        <taxon>Liliopsida</taxon>
        <taxon>Poales</taxon>
        <taxon>Poaceae</taxon>
        <taxon>PACMAD clade</taxon>
        <taxon>Arundinoideae</taxon>
        <taxon>Arundineae</taxon>
        <taxon>Arundo</taxon>
    </lineage>
</organism>
<evidence type="ECO:0000313" key="1">
    <source>
        <dbReference type="EMBL" id="JAD26167.1"/>
    </source>
</evidence>
<dbReference type="AlphaFoldDB" id="A0A0A8YU80"/>
<protein>
    <submittedName>
        <fullName evidence="1">Uncharacterized protein</fullName>
    </submittedName>
</protein>
<dbReference type="EMBL" id="GBRH01271728">
    <property type="protein sequence ID" value="JAD26167.1"/>
    <property type="molecule type" value="Transcribed_RNA"/>
</dbReference>